<dbReference type="Gene3D" id="3.40.50.150">
    <property type="entry name" value="Vaccinia Virus protein VP39"/>
    <property type="match status" value="1"/>
</dbReference>
<protein>
    <submittedName>
        <fullName evidence="11">Uncharacterized protein</fullName>
    </submittedName>
</protein>
<feature type="domain" description="Ketosynthase family 3 (KS3)" evidence="9">
    <location>
        <begin position="1"/>
        <end position="263"/>
    </location>
</feature>
<evidence type="ECO:0000256" key="6">
    <source>
        <dbReference type="PROSITE-ProRule" id="PRU01363"/>
    </source>
</evidence>
<dbReference type="InterPro" id="IPR006162">
    <property type="entry name" value="Ppantetheine_attach_site"/>
</dbReference>
<evidence type="ECO:0000256" key="4">
    <source>
        <dbReference type="ARBA" id="ARBA00023002"/>
    </source>
</evidence>
<evidence type="ECO:0000256" key="5">
    <source>
        <dbReference type="ARBA" id="ARBA00023268"/>
    </source>
</evidence>
<dbReference type="InterPro" id="IPR016036">
    <property type="entry name" value="Malonyl_transacylase_ACP-bd"/>
</dbReference>
<feature type="region of interest" description="N-terminal hotdog fold" evidence="6">
    <location>
        <begin position="777"/>
        <end position="909"/>
    </location>
</feature>
<keyword evidence="1" id="KW-0596">Phosphopantetheine</keyword>
<dbReference type="GO" id="GO:0031177">
    <property type="term" value="F:phosphopantetheine binding"/>
    <property type="evidence" value="ECO:0007669"/>
    <property type="project" value="InterPro"/>
</dbReference>
<dbReference type="Pfam" id="PF08659">
    <property type="entry name" value="KR"/>
    <property type="match status" value="1"/>
</dbReference>
<dbReference type="InterPro" id="IPR020807">
    <property type="entry name" value="PKS_DH"/>
</dbReference>
<dbReference type="InParanoid" id="A0A084QTI8"/>
<dbReference type="InterPro" id="IPR001227">
    <property type="entry name" value="Ac_transferase_dom_sf"/>
</dbReference>
<gene>
    <name evidence="11" type="ORF">S40285_08645</name>
</gene>
<dbReference type="GO" id="GO:0016491">
    <property type="term" value="F:oxidoreductase activity"/>
    <property type="evidence" value="ECO:0007669"/>
    <property type="project" value="UniProtKB-KW"/>
</dbReference>
<dbReference type="SMART" id="SM00829">
    <property type="entry name" value="PKS_ER"/>
    <property type="match status" value="1"/>
</dbReference>
<dbReference type="Gene3D" id="3.90.180.10">
    <property type="entry name" value="Medium-chain alcohol dehydrogenases, catalytic domain"/>
    <property type="match status" value="1"/>
</dbReference>
<dbReference type="SUPFAM" id="SSF52151">
    <property type="entry name" value="FabD/lysophospholipase-like"/>
    <property type="match status" value="1"/>
</dbReference>
<feature type="active site" description="Proton donor; for dehydratase activity" evidence="6">
    <location>
        <position position="997"/>
    </location>
</feature>
<dbReference type="Proteomes" id="UP000028524">
    <property type="component" value="Unassembled WGS sequence"/>
</dbReference>
<feature type="domain" description="Carrier" evidence="8">
    <location>
        <begin position="2289"/>
        <end position="2367"/>
    </location>
</feature>
<evidence type="ECO:0000256" key="7">
    <source>
        <dbReference type="SAM" id="MobiDB-lite"/>
    </source>
</evidence>
<dbReference type="PROSITE" id="PS52019">
    <property type="entry name" value="PKS_MFAS_DH"/>
    <property type="match status" value="1"/>
</dbReference>
<dbReference type="GO" id="GO:0006633">
    <property type="term" value="P:fatty acid biosynthetic process"/>
    <property type="evidence" value="ECO:0007669"/>
    <property type="project" value="TreeGrafter"/>
</dbReference>
<dbReference type="PANTHER" id="PTHR43775:SF29">
    <property type="entry name" value="ASPERFURANONE POLYKETIDE SYNTHASE AFOG-RELATED"/>
    <property type="match status" value="1"/>
</dbReference>
<evidence type="ECO:0000256" key="3">
    <source>
        <dbReference type="ARBA" id="ARBA00022679"/>
    </source>
</evidence>
<dbReference type="Gene3D" id="3.40.366.10">
    <property type="entry name" value="Malonyl-Coenzyme A Acyl Carrier Protein, domain 2"/>
    <property type="match status" value="1"/>
</dbReference>
<name>A0A084QTI8_STAC4</name>
<dbReference type="Gene3D" id="3.40.47.10">
    <property type="match status" value="2"/>
</dbReference>
<dbReference type="InterPro" id="IPR020841">
    <property type="entry name" value="PKS_Beta-ketoAc_synthase_dom"/>
</dbReference>
<dbReference type="InterPro" id="IPR057326">
    <property type="entry name" value="KR_dom"/>
</dbReference>
<dbReference type="InterPro" id="IPR014030">
    <property type="entry name" value="Ketoacyl_synth_N"/>
</dbReference>
<dbReference type="GO" id="GO:0004312">
    <property type="term" value="F:fatty acid synthase activity"/>
    <property type="evidence" value="ECO:0007669"/>
    <property type="project" value="TreeGrafter"/>
</dbReference>
<dbReference type="Pfam" id="PF13602">
    <property type="entry name" value="ADH_zinc_N_2"/>
    <property type="match status" value="1"/>
</dbReference>
<dbReference type="SMART" id="SM00825">
    <property type="entry name" value="PKS_KS"/>
    <property type="match status" value="1"/>
</dbReference>
<keyword evidence="3" id="KW-0808">Transferase</keyword>
<dbReference type="SUPFAM" id="SSF53335">
    <property type="entry name" value="S-adenosyl-L-methionine-dependent methyltransferases"/>
    <property type="match status" value="1"/>
</dbReference>
<dbReference type="InterPro" id="IPR009081">
    <property type="entry name" value="PP-bd_ACP"/>
</dbReference>
<dbReference type="Pfam" id="PF14765">
    <property type="entry name" value="PS-DH"/>
    <property type="match status" value="1"/>
</dbReference>
<dbReference type="PANTHER" id="PTHR43775">
    <property type="entry name" value="FATTY ACID SYNTHASE"/>
    <property type="match status" value="1"/>
</dbReference>
<keyword evidence="4" id="KW-0560">Oxidoreductase</keyword>
<dbReference type="InterPro" id="IPR013968">
    <property type="entry name" value="PKS_KR"/>
</dbReference>
<dbReference type="InterPro" id="IPR032821">
    <property type="entry name" value="PKS_assoc"/>
</dbReference>
<dbReference type="InterPro" id="IPR020806">
    <property type="entry name" value="PKS_PP-bd"/>
</dbReference>
<feature type="region of interest" description="Disordered" evidence="7">
    <location>
        <begin position="136"/>
        <end position="157"/>
    </location>
</feature>
<feature type="region of interest" description="C-terminal hotdog fold" evidence="6">
    <location>
        <begin position="938"/>
        <end position="1087"/>
    </location>
</feature>
<dbReference type="FunFam" id="3.40.50.720:FF:000209">
    <property type="entry name" value="Polyketide synthase Pks12"/>
    <property type="match status" value="1"/>
</dbReference>
<feature type="domain" description="PKS/mFAS DH" evidence="10">
    <location>
        <begin position="777"/>
        <end position="1087"/>
    </location>
</feature>
<evidence type="ECO:0000259" key="10">
    <source>
        <dbReference type="PROSITE" id="PS52019"/>
    </source>
</evidence>
<dbReference type="HOGENOM" id="CLU_000022_31_0_1"/>
<dbReference type="PROSITE" id="PS00012">
    <property type="entry name" value="PHOSPHOPANTETHEINE"/>
    <property type="match status" value="1"/>
</dbReference>
<evidence type="ECO:0000259" key="9">
    <source>
        <dbReference type="PROSITE" id="PS52004"/>
    </source>
</evidence>
<dbReference type="CDD" id="cd00833">
    <property type="entry name" value="PKS"/>
    <property type="match status" value="1"/>
</dbReference>
<reference evidence="11 12" key="1">
    <citation type="journal article" date="2014" name="BMC Genomics">
        <title>Comparative genome sequencing reveals chemotype-specific gene clusters in the toxigenic black mold Stachybotrys.</title>
        <authorList>
            <person name="Semeiks J."/>
            <person name="Borek D."/>
            <person name="Otwinowski Z."/>
            <person name="Grishin N.V."/>
        </authorList>
    </citation>
    <scope>NUCLEOTIDE SEQUENCE [LARGE SCALE GENOMIC DNA]</scope>
    <source>
        <strain evidence="11 12">IBT 40285</strain>
    </source>
</reference>
<dbReference type="InterPro" id="IPR036736">
    <property type="entry name" value="ACP-like_sf"/>
</dbReference>
<keyword evidence="12" id="KW-1185">Reference proteome</keyword>
<dbReference type="Gene3D" id="3.10.129.110">
    <property type="entry name" value="Polyketide synthase dehydratase"/>
    <property type="match status" value="1"/>
</dbReference>
<proteinExistence type="predicted"/>
<dbReference type="InterPro" id="IPR014043">
    <property type="entry name" value="Acyl_transferase_dom"/>
</dbReference>
<sequence length="2369" mass="260797">MEPIAIIGLSFKLPAGLEDESSLWEALENARNVMSPWPGSRARLDAFYEPKATAKNTMQSRGGGFLRDDPAAFDAPFFSITSKEAAAIDPQQRWLLETSYRALENAGIPLEKVAGTDTGVFATSMNEDYLRIMSKDPDEAPASTATGTGTKVGDPTEANAVGRVFRAHRTTSEPLYIGSIKANIGHLEAASGLAGILKCILILERGIIPPNALFERLNPRINAKANKIAIPTACTPWPATGLRRISLNSFGFGGSNAHCIMDDAFHTLERLSLSAIHCQSILSPPSSRFDQGPFLSDAKSYGNVYKLFVWSAKDENALKRMIQSHAEFWDTSIRGCKARMNPLARTLATQRSIMSWRSYAVLAPDSSMNPATTSATKSLRSSSDRKLAFVFTGQGAQYAKMGADLRQYPIFQSVLARADTLLHKFGADWSVSDELDSGARINTPQISQPICTILQVALVDLLRGFGIVPDVVVGHSSGEIAAAYSIGALSFESACKIAYHRGRLAGQLAAKATSGAMISTNISESDVEAYLKDASLKSGLPLHTRIYTACVNSPSNVTLSGDKEAIETLKVYLDADSIFAHILNTGVAYHSPAMEELCDEYISSVGSLESREVDSTTFMVSSVTGLRVAAHTLTNTQYWTDNLVSTVRFSDALRYIALSAPKIDGLGNLSDIVEVGPYGALKRPVNETISQATAGRAVAYNAVLSKTESPLITTLELVGKLFARGYPVSITAANQMDDNAEYSILIDTPPYPFDHSHLYWDESRISRDWRLREPTPRGILGIRAMDWNPLEPRWRKMLSVEEIPWMADHAIGDDIFFPAAGMIMMALEAVKQNIQTKQASIGYMIKEAIFMSPIIIQPDESTEVMTHLHPLRQAYDKASSRFQIDMFANVNSSWRACFKATISVQFEDHSTEVDGGYEDRATAEYLKRRYIEAEEVCDKKIDKDSFYEGLKKGGLNYGNSFTLLEGLCWDGHDLALARLDASVQEVYEGVVHPTVLDALFHICAVVPSKGGTQTLPTIIPHKMQDLWISGEGWQHPQTDQIQVLAKSKPQPVRGGAECDLLALGDRGTPLIHMKRLILSAITNNTLDDTSRTKLAHRIEWKPHLSFLTPQDLRTICQVRPPLTSDEERVAASTEELKEALRAVVRYSKSTLLKQDWSIYPSHVRKYISWITKETEESPDQMNGVPIEDAISQTLGKLKTEYSSWSWVVQRAEHLLSAMHEQTIPKILSYTPLIQDSGNGLLDNMNKAKIRNFLVLSAHQTPTQRILQIGANSLALTNIILEALEQVEYRNGGVSFSEYCYTNISDTLFEEASKALSKFSDRLVFQVLDVSQNPTSQGFEVGTYDIVILSNSWQDTKSMPTTLQNIRSLLKPSGHLLMQDVTASQSFDSRSAFDILPDWWNVSDEDIECVSFATESDWHDMLRANGFTGNVFLTDHQSQAAHRGSTIISRVDNFSRAPVSASRIVLVVDSSDPSQAGVADYLATHLSTSTTCHPQTYSLDQLTKAKIGHTDYVIFLMELGQSLLSRMSNLTFDQVKSWIQQSSNFLWVTAPVTPGDEANAGISDVLPGLKDGFLRTIRSEYSNKAVTSLSLDDVHQIPTSCVEFIAQIVLSTLSQSSLDNEYVVRDGKVLTGRLIEDFHVNTELESLILPQIKQDLWLSGPPLILTIETRGQLETLHYKEDMEYYRPLGHTEVEIMSESWGLSFRDMFSALGRLDEADFGSDCAGVVTRVGSLVQKVVPGDRVCMIAFNSLRTYPRGNQSNVVKIPDTVPFDEACAVIIPAMTSWHSLVEVARLQKGEKVLIHAASGATGQLAIQIAQHIGAEVFATVGYDHKKQLLMDLYNIPASHIFYSRNTSFAKGIMRMTNGVDVVLNSLVDESLRASWECIAPCGRFVEIGKADINANSPLPMACFAKNVSFSAVDIHHLAAHKEQAVAKLMHTVLGLVEEGIISHPKPLHIYDVGSIEDAFRFFQSGKNTGRIVIRADSSSVVQKSLLSRKSWIFDPDSSYLIAGGLGGIGRSILRWMASKGAKHLIALSRSGTASSVAEELVRELSRKGVTVYTPECDASYLDSMSKFLEEYGKTMPPIKGCINAAMVLNDSLFDNMSLSAWQQTTSSKVLSSWNLHTLFPKLDFFIMLSSVSGIIGNPGQANYAAGCTFQDRLARHRLSQGQKALSIDLGAMRNIGVISESKFLQENMADSLKGLQVDEHEFIALLNVCCDPSYQLDSVDDGQITLGMETPADRLAKSMEITEPLRRPLYLYFSECYDGLSVGESSDTINHTKLFRELKSAEDRAEVVTAALAKKLARAVSMSIEDVDPDQPLHAFGVDSLVAVEIRSWISKEFAADIAVSEFTGGRTITSVGELVTKTSQI</sequence>
<dbReference type="PROSITE" id="PS52004">
    <property type="entry name" value="KS3_2"/>
    <property type="match status" value="1"/>
</dbReference>
<keyword evidence="5" id="KW-0511">Multifunctional enzyme</keyword>
<evidence type="ECO:0000256" key="1">
    <source>
        <dbReference type="ARBA" id="ARBA00022450"/>
    </source>
</evidence>
<dbReference type="SMART" id="SM00827">
    <property type="entry name" value="PKS_AT"/>
    <property type="match status" value="1"/>
</dbReference>
<dbReference type="InterPro" id="IPR042104">
    <property type="entry name" value="PKS_dehydratase_sf"/>
</dbReference>
<dbReference type="Pfam" id="PF16197">
    <property type="entry name" value="KAsynt_C_assoc"/>
    <property type="match status" value="1"/>
</dbReference>
<dbReference type="Gene3D" id="1.10.1200.10">
    <property type="entry name" value="ACP-like"/>
    <property type="match status" value="1"/>
</dbReference>
<organism evidence="11 12">
    <name type="scientific">Stachybotrys chlorohalonatus (strain IBT 40285)</name>
    <dbReference type="NCBI Taxonomy" id="1283841"/>
    <lineage>
        <taxon>Eukaryota</taxon>
        <taxon>Fungi</taxon>
        <taxon>Dikarya</taxon>
        <taxon>Ascomycota</taxon>
        <taxon>Pezizomycotina</taxon>
        <taxon>Sordariomycetes</taxon>
        <taxon>Hypocreomycetidae</taxon>
        <taxon>Hypocreales</taxon>
        <taxon>Stachybotryaceae</taxon>
        <taxon>Stachybotrys</taxon>
    </lineage>
</organism>
<dbReference type="InterPro" id="IPR049551">
    <property type="entry name" value="PKS_DH_C"/>
</dbReference>
<evidence type="ECO:0000313" key="11">
    <source>
        <dbReference type="EMBL" id="KFA67273.1"/>
    </source>
</evidence>
<dbReference type="InterPro" id="IPR020843">
    <property type="entry name" value="ER"/>
</dbReference>
<dbReference type="SMART" id="SM00823">
    <property type="entry name" value="PKS_PP"/>
    <property type="match status" value="1"/>
</dbReference>
<keyword evidence="2" id="KW-0597">Phosphoprotein</keyword>
<dbReference type="EMBL" id="KL660214">
    <property type="protein sequence ID" value="KFA67273.1"/>
    <property type="molecule type" value="Genomic_DNA"/>
</dbReference>
<dbReference type="SMART" id="SM00826">
    <property type="entry name" value="PKS_DH"/>
    <property type="match status" value="1"/>
</dbReference>
<dbReference type="SUPFAM" id="SSF53901">
    <property type="entry name" value="Thiolase-like"/>
    <property type="match status" value="2"/>
</dbReference>
<dbReference type="SMART" id="SM00822">
    <property type="entry name" value="PKS_KR"/>
    <property type="match status" value="1"/>
</dbReference>
<dbReference type="Pfam" id="PF13489">
    <property type="entry name" value="Methyltransf_23"/>
    <property type="match status" value="1"/>
</dbReference>
<dbReference type="InterPro" id="IPR016035">
    <property type="entry name" value="Acyl_Trfase/lysoPLipase"/>
</dbReference>
<evidence type="ECO:0000259" key="8">
    <source>
        <dbReference type="PROSITE" id="PS50075"/>
    </source>
</evidence>
<dbReference type="OMA" id="EPRWRKM"/>
<dbReference type="GO" id="GO:1901336">
    <property type="term" value="P:lactone biosynthetic process"/>
    <property type="evidence" value="ECO:0007669"/>
    <property type="project" value="UniProtKB-ARBA"/>
</dbReference>
<dbReference type="SUPFAM" id="SSF55048">
    <property type="entry name" value="Probable ACP-binding domain of malonyl-CoA ACP transacylase"/>
    <property type="match status" value="1"/>
</dbReference>
<evidence type="ECO:0000313" key="12">
    <source>
        <dbReference type="Proteomes" id="UP000028524"/>
    </source>
</evidence>
<dbReference type="Pfam" id="PF00109">
    <property type="entry name" value="ketoacyl-synt"/>
    <property type="match status" value="1"/>
</dbReference>
<dbReference type="InterPro" id="IPR016039">
    <property type="entry name" value="Thiolase-like"/>
</dbReference>
<dbReference type="Pfam" id="PF00698">
    <property type="entry name" value="Acyl_transf_1"/>
    <property type="match status" value="1"/>
</dbReference>
<dbReference type="SUPFAM" id="SSF51735">
    <property type="entry name" value="NAD(P)-binding Rossmann-fold domains"/>
    <property type="match status" value="2"/>
</dbReference>
<dbReference type="GO" id="GO:0044550">
    <property type="term" value="P:secondary metabolite biosynthetic process"/>
    <property type="evidence" value="ECO:0007669"/>
    <property type="project" value="TreeGrafter"/>
</dbReference>
<feature type="active site" description="Proton acceptor; for dehydratase activity" evidence="6">
    <location>
        <position position="809"/>
    </location>
</feature>
<dbReference type="InterPro" id="IPR011032">
    <property type="entry name" value="GroES-like_sf"/>
</dbReference>
<dbReference type="CDD" id="cd05195">
    <property type="entry name" value="enoyl_red"/>
    <property type="match status" value="1"/>
</dbReference>
<dbReference type="SUPFAM" id="SSF47336">
    <property type="entry name" value="ACP-like"/>
    <property type="match status" value="1"/>
</dbReference>
<dbReference type="PROSITE" id="PS50075">
    <property type="entry name" value="CARRIER"/>
    <property type="match status" value="1"/>
</dbReference>
<accession>A0A084QTI8</accession>
<dbReference type="Pfam" id="PF21089">
    <property type="entry name" value="PKS_DH_N"/>
    <property type="match status" value="1"/>
</dbReference>
<evidence type="ECO:0000256" key="2">
    <source>
        <dbReference type="ARBA" id="ARBA00022553"/>
    </source>
</evidence>
<dbReference type="OrthoDB" id="329835at2759"/>
<dbReference type="InterPro" id="IPR036291">
    <property type="entry name" value="NAD(P)-bd_dom_sf"/>
</dbReference>
<dbReference type="InterPro" id="IPR029063">
    <property type="entry name" value="SAM-dependent_MTases_sf"/>
</dbReference>
<dbReference type="SUPFAM" id="SSF50129">
    <property type="entry name" value="GroES-like"/>
    <property type="match status" value="1"/>
</dbReference>
<dbReference type="Pfam" id="PF00550">
    <property type="entry name" value="PP-binding"/>
    <property type="match status" value="1"/>
</dbReference>
<dbReference type="InterPro" id="IPR049552">
    <property type="entry name" value="PKS_DH_N"/>
</dbReference>
<dbReference type="Gene3D" id="3.40.50.720">
    <property type="entry name" value="NAD(P)-binding Rossmann-like Domain"/>
    <property type="match status" value="3"/>
</dbReference>
<dbReference type="InterPro" id="IPR049900">
    <property type="entry name" value="PKS_mFAS_DH"/>
</dbReference>
<dbReference type="InterPro" id="IPR050091">
    <property type="entry name" value="PKS_NRPS_Biosynth_Enz"/>
</dbReference>
<dbReference type="STRING" id="1283841.A0A084QTI8"/>